<organism evidence="1 2">
    <name type="scientific">Violaceomyces palustris</name>
    <dbReference type="NCBI Taxonomy" id="1673888"/>
    <lineage>
        <taxon>Eukaryota</taxon>
        <taxon>Fungi</taxon>
        <taxon>Dikarya</taxon>
        <taxon>Basidiomycota</taxon>
        <taxon>Ustilaginomycotina</taxon>
        <taxon>Ustilaginomycetes</taxon>
        <taxon>Violaceomycetales</taxon>
        <taxon>Violaceomycetaceae</taxon>
        <taxon>Violaceomyces</taxon>
    </lineage>
</organism>
<keyword evidence="2" id="KW-1185">Reference proteome</keyword>
<dbReference type="Proteomes" id="UP000245626">
    <property type="component" value="Unassembled WGS sequence"/>
</dbReference>
<protein>
    <submittedName>
        <fullName evidence="1">Uncharacterized protein</fullName>
    </submittedName>
</protein>
<gene>
    <name evidence="1" type="ORF">IE53DRAFT_86224</name>
</gene>
<evidence type="ECO:0000313" key="2">
    <source>
        <dbReference type="Proteomes" id="UP000245626"/>
    </source>
</evidence>
<dbReference type="EMBL" id="KZ819913">
    <property type="protein sequence ID" value="PWN50628.1"/>
    <property type="molecule type" value="Genomic_DNA"/>
</dbReference>
<evidence type="ECO:0000313" key="1">
    <source>
        <dbReference type="EMBL" id="PWN50628.1"/>
    </source>
</evidence>
<accession>A0ACD0NXR6</accession>
<sequence>MSYNPLAILQERQCAQLYNSIDTGNNRLAIQQADRLLRSNPDFPLASALKSIALIRSGQSAKASEICDALLKRGLNKGEESTLHPLRFTLLRLGRSKEEVQLLEGLSKASPANLELATDCFLSMIRNRMYQKAQPACLRLLKTFKATPEDDRFFWWSIQSYLLVSKYEQGSPGAALALPLAERMILKHLEEVRALNEKDDERLYLYFKVLQGLGKDQEAFDLVTRGAGRVICGRNLGFELERRDLAFKLAKWDFIRDECKEKIEAGGKDWAHIQSFIRASVKMGREEVASAKELLLKISSSGNSADRGARMSLLELYRETYNSSTTQGTAAEAQVKEQEELLKLCSAYFETFSTKACCFEDLLPYVVILSTDTKEALRRTLQTKLESDPKPSNENELFTRINIWKILRSTQTSCSVTGELSFSKAVLKAYVEGLPIGRKLPDTEMQPADDLALLSAQALVSAFRLDSGQGWNHLLAAAGVLEFALKKSKKGYALRLLLVKIYLLLGCYDLASKHYSQVGVKGIQNDTISHFITDRASLFALGPDATKEIENNFKASTAIYRENAKETPEMVTKAFQFDTYSRIEEFIEFGEAVERSTQRQVSRVESLRIKLIKGEGIEPGELDVLKHVIASKLPDQRDYEVLRNFEPLGRPSIEDLVAFSPRIQDGFVKAMFCILSTFSSKSPEAVDGPDFEVLVQDDDLNQLTPMERALYRVCKLLQSCSNPEEDGDEKALEEEVETFSKTCREGIFQLCSEGSLSNYKIFEVLSSATLLYRILSSRSPQDSTNAATSKGERAAEKGRSSMKSTIEVLGKEINQLSRTITSNLESRLRGDDFWKGLGGSGIEGLKIVEREIGSSMRRNLDGCRLFFDSLW</sequence>
<name>A0ACD0NXR6_9BASI</name>
<proteinExistence type="predicted"/>
<reference evidence="1 2" key="1">
    <citation type="journal article" date="2018" name="Mol. Biol. Evol.">
        <title>Broad Genomic Sampling Reveals a Smut Pathogenic Ancestry of the Fungal Clade Ustilaginomycotina.</title>
        <authorList>
            <person name="Kijpornyongpan T."/>
            <person name="Mondo S.J."/>
            <person name="Barry K."/>
            <person name="Sandor L."/>
            <person name="Lee J."/>
            <person name="Lipzen A."/>
            <person name="Pangilinan J."/>
            <person name="LaButti K."/>
            <person name="Hainaut M."/>
            <person name="Henrissat B."/>
            <person name="Grigoriev I.V."/>
            <person name="Spatafora J.W."/>
            <person name="Aime M.C."/>
        </authorList>
    </citation>
    <scope>NUCLEOTIDE SEQUENCE [LARGE SCALE GENOMIC DNA]</scope>
    <source>
        <strain evidence="1 2">SA 807</strain>
    </source>
</reference>